<dbReference type="Proteomes" id="UP001301958">
    <property type="component" value="Unassembled WGS sequence"/>
</dbReference>
<evidence type="ECO:0000313" key="8">
    <source>
        <dbReference type="EMBL" id="KAK4222471.1"/>
    </source>
</evidence>
<dbReference type="PANTHER" id="PTHR33365">
    <property type="entry name" value="YALI0B05434P"/>
    <property type="match status" value="1"/>
</dbReference>
<protein>
    <recommendedName>
        <fullName evidence="10">Tat pathway signal sequence</fullName>
    </recommendedName>
</protein>
<keyword evidence="3" id="KW-1133">Transmembrane helix</keyword>
<keyword evidence="9" id="KW-1185">Reference proteome</keyword>
<name>A0AAN7BE66_9PEZI</name>
<dbReference type="GO" id="GO:0043386">
    <property type="term" value="P:mycotoxin biosynthetic process"/>
    <property type="evidence" value="ECO:0007669"/>
    <property type="project" value="InterPro"/>
</dbReference>
<evidence type="ECO:0000256" key="1">
    <source>
        <dbReference type="ARBA" id="ARBA00004167"/>
    </source>
</evidence>
<keyword evidence="4" id="KW-0843">Virulence</keyword>
<keyword evidence="2" id="KW-0812">Transmembrane</keyword>
<evidence type="ECO:0000256" key="6">
    <source>
        <dbReference type="ARBA" id="ARBA00023180"/>
    </source>
</evidence>
<dbReference type="Pfam" id="PF11807">
    <property type="entry name" value="UstYa"/>
    <property type="match status" value="1"/>
</dbReference>
<gene>
    <name evidence="8" type="ORF">QBC38DRAFT_375070</name>
</gene>
<evidence type="ECO:0000256" key="5">
    <source>
        <dbReference type="ARBA" id="ARBA00023136"/>
    </source>
</evidence>
<keyword evidence="6" id="KW-0325">Glycoprotein</keyword>
<accession>A0AAN7BE66</accession>
<dbReference type="AlphaFoldDB" id="A0AAN7BE66"/>
<organism evidence="8 9">
    <name type="scientific">Podospora fimiseda</name>
    <dbReference type="NCBI Taxonomy" id="252190"/>
    <lineage>
        <taxon>Eukaryota</taxon>
        <taxon>Fungi</taxon>
        <taxon>Dikarya</taxon>
        <taxon>Ascomycota</taxon>
        <taxon>Pezizomycotina</taxon>
        <taxon>Sordariomycetes</taxon>
        <taxon>Sordariomycetidae</taxon>
        <taxon>Sordariales</taxon>
        <taxon>Podosporaceae</taxon>
        <taxon>Podospora</taxon>
    </lineage>
</organism>
<reference evidence="8" key="2">
    <citation type="submission" date="2023-05" db="EMBL/GenBank/DDBJ databases">
        <authorList>
            <consortium name="Lawrence Berkeley National Laboratory"/>
            <person name="Steindorff A."/>
            <person name="Hensen N."/>
            <person name="Bonometti L."/>
            <person name="Westerberg I."/>
            <person name="Brannstrom I.O."/>
            <person name="Guillou S."/>
            <person name="Cros-Aarteil S."/>
            <person name="Calhoun S."/>
            <person name="Haridas S."/>
            <person name="Kuo A."/>
            <person name="Mondo S."/>
            <person name="Pangilinan J."/>
            <person name="Riley R."/>
            <person name="Labutti K."/>
            <person name="Andreopoulos B."/>
            <person name="Lipzen A."/>
            <person name="Chen C."/>
            <person name="Yanf M."/>
            <person name="Daum C."/>
            <person name="Ng V."/>
            <person name="Clum A."/>
            <person name="Ohm R."/>
            <person name="Martin F."/>
            <person name="Silar P."/>
            <person name="Natvig D."/>
            <person name="Lalanne C."/>
            <person name="Gautier V."/>
            <person name="Ament-Velasquez S.L."/>
            <person name="Kruys A."/>
            <person name="Hutchinson M.I."/>
            <person name="Powell A.J."/>
            <person name="Barry K."/>
            <person name="Miller A.N."/>
            <person name="Grigoriev I.V."/>
            <person name="Debuchy R."/>
            <person name="Gladieux P."/>
            <person name="Thoren M.H."/>
            <person name="Johannesson H."/>
        </authorList>
    </citation>
    <scope>NUCLEOTIDE SEQUENCE</scope>
    <source>
        <strain evidence="8">CBS 990.96</strain>
    </source>
</reference>
<comment type="caution">
    <text evidence="8">The sequence shown here is derived from an EMBL/GenBank/DDBJ whole genome shotgun (WGS) entry which is preliminary data.</text>
</comment>
<evidence type="ECO:0000313" key="9">
    <source>
        <dbReference type="Proteomes" id="UP001301958"/>
    </source>
</evidence>
<evidence type="ECO:0000256" key="7">
    <source>
        <dbReference type="ARBA" id="ARBA00035112"/>
    </source>
</evidence>
<comment type="subcellular location">
    <subcellularLocation>
        <location evidence="1">Membrane</location>
        <topology evidence="1">Single-pass membrane protein</topology>
    </subcellularLocation>
</comment>
<evidence type="ECO:0000256" key="2">
    <source>
        <dbReference type="ARBA" id="ARBA00022692"/>
    </source>
</evidence>
<dbReference type="PANTHER" id="PTHR33365:SF14">
    <property type="entry name" value="TAT PATHWAY SIGNAL SEQUENCE"/>
    <property type="match status" value="1"/>
</dbReference>
<evidence type="ECO:0000256" key="3">
    <source>
        <dbReference type="ARBA" id="ARBA00022989"/>
    </source>
</evidence>
<evidence type="ECO:0000256" key="4">
    <source>
        <dbReference type="ARBA" id="ARBA00023026"/>
    </source>
</evidence>
<comment type="similarity">
    <text evidence="7">Belongs to the ustYa family.</text>
</comment>
<sequence length="229" mass="26399">MTTAPILTSVDIPIIKKHFDTTLLTREIPSIFRQDPSPKVDQAWVDIGDLRLIPLTSDQIKAIGKDPSEVVKFPPEFGLGDDAYAGRIDVFHQVHCLDALRREAYFDHYYSKNYPGGWNQTTEMHRLHLSHCIEYLLESILCQASTDVYTHIWTDGVEHPFPDFRGDRKCKNYDVIKDWQNKNAVDVEKFVALRAPEGAKVYRVTRKFKEVHGYFKTHEDDGVYGTEVV</sequence>
<reference evidence="8" key="1">
    <citation type="journal article" date="2023" name="Mol. Phylogenet. Evol.">
        <title>Genome-scale phylogeny and comparative genomics of the fungal order Sordariales.</title>
        <authorList>
            <person name="Hensen N."/>
            <person name="Bonometti L."/>
            <person name="Westerberg I."/>
            <person name="Brannstrom I.O."/>
            <person name="Guillou S."/>
            <person name="Cros-Aarteil S."/>
            <person name="Calhoun S."/>
            <person name="Haridas S."/>
            <person name="Kuo A."/>
            <person name="Mondo S."/>
            <person name="Pangilinan J."/>
            <person name="Riley R."/>
            <person name="LaButti K."/>
            <person name="Andreopoulos B."/>
            <person name="Lipzen A."/>
            <person name="Chen C."/>
            <person name="Yan M."/>
            <person name="Daum C."/>
            <person name="Ng V."/>
            <person name="Clum A."/>
            <person name="Steindorff A."/>
            <person name="Ohm R.A."/>
            <person name="Martin F."/>
            <person name="Silar P."/>
            <person name="Natvig D.O."/>
            <person name="Lalanne C."/>
            <person name="Gautier V."/>
            <person name="Ament-Velasquez S.L."/>
            <person name="Kruys A."/>
            <person name="Hutchinson M.I."/>
            <person name="Powell A.J."/>
            <person name="Barry K."/>
            <person name="Miller A.N."/>
            <person name="Grigoriev I.V."/>
            <person name="Debuchy R."/>
            <person name="Gladieux P."/>
            <person name="Hiltunen Thoren M."/>
            <person name="Johannesson H."/>
        </authorList>
    </citation>
    <scope>NUCLEOTIDE SEQUENCE</scope>
    <source>
        <strain evidence="8">CBS 990.96</strain>
    </source>
</reference>
<dbReference type="EMBL" id="MU865470">
    <property type="protein sequence ID" value="KAK4222471.1"/>
    <property type="molecule type" value="Genomic_DNA"/>
</dbReference>
<proteinExistence type="inferred from homology"/>
<evidence type="ECO:0008006" key="10">
    <source>
        <dbReference type="Google" id="ProtNLM"/>
    </source>
</evidence>
<keyword evidence="5" id="KW-0472">Membrane</keyword>
<dbReference type="InterPro" id="IPR021765">
    <property type="entry name" value="UstYa-like"/>
</dbReference>
<dbReference type="GO" id="GO:0016020">
    <property type="term" value="C:membrane"/>
    <property type="evidence" value="ECO:0007669"/>
    <property type="project" value="UniProtKB-SubCell"/>
</dbReference>